<dbReference type="Gene3D" id="3.40.50.300">
    <property type="entry name" value="P-loop containing nucleotide triphosphate hydrolases"/>
    <property type="match status" value="1"/>
</dbReference>
<keyword evidence="2" id="KW-0547">Nucleotide-binding</keyword>
<dbReference type="InterPro" id="IPR003439">
    <property type="entry name" value="ABC_transporter-like_ATP-bd"/>
</dbReference>
<name>A0ABW1UNY1_9LACO</name>
<keyword evidence="6" id="KW-1185">Reference proteome</keyword>
<dbReference type="InterPro" id="IPR003593">
    <property type="entry name" value="AAA+_ATPase"/>
</dbReference>
<dbReference type="PROSITE" id="PS50893">
    <property type="entry name" value="ABC_TRANSPORTER_2"/>
    <property type="match status" value="1"/>
</dbReference>
<accession>A0ABW1UNY1</accession>
<gene>
    <name evidence="5" type="ORF">ACFQHW_04145</name>
</gene>
<keyword evidence="3 5" id="KW-0067">ATP-binding</keyword>
<evidence type="ECO:0000259" key="4">
    <source>
        <dbReference type="PROSITE" id="PS50893"/>
    </source>
</evidence>
<feature type="domain" description="ABC transporter" evidence="4">
    <location>
        <begin position="17"/>
        <end position="258"/>
    </location>
</feature>
<dbReference type="PANTHER" id="PTHR42711">
    <property type="entry name" value="ABC TRANSPORTER ATP-BINDING PROTEIN"/>
    <property type="match status" value="1"/>
</dbReference>
<dbReference type="PANTHER" id="PTHR42711:SF1">
    <property type="entry name" value="ABC-TRANSPORT PROTEIN, ATP-BINDING COMPONENT"/>
    <property type="match status" value="1"/>
</dbReference>
<organism evidence="5 6">
    <name type="scientific">Lapidilactobacillus achengensis</name>
    <dbReference type="NCBI Taxonomy" id="2486000"/>
    <lineage>
        <taxon>Bacteria</taxon>
        <taxon>Bacillati</taxon>
        <taxon>Bacillota</taxon>
        <taxon>Bacilli</taxon>
        <taxon>Lactobacillales</taxon>
        <taxon>Lactobacillaceae</taxon>
        <taxon>Lapidilactobacillus</taxon>
    </lineage>
</organism>
<protein>
    <submittedName>
        <fullName evidence="5">ATP-binding cassette domain-containing protein</fullName>
    </submittedName>
</protein>
<sequence length="329" mass="37199">MENELITVKQVTMNYRVREADKSRNKLSNFLHPSYRTINALANINFQVRAGDVLGYVGENGAGKSTTIKILLGILRKTSGSVTVLGHDPMAERKKIAPRVGTLMGQKSQLWWELPLQDSFYFLQKMYQRTDHADQIWLAELVERLQVGSFLKQPVRELSLGQRMRGEFIAALLHQPEIVFLDEPTLGLDVATRAAVLDLLLQINREKRTTILYTSHEMADVEKIANRLLLLEQGQVGYDGDLDRFKDQYAAYQRVAVQGVTDLKTIPGVTIYQRNNTNIICLLDQRLITTTAFIQQVPLLTQQAVKGITVLPNNLEMILLLRAQRKGGA</sequence>
<dbReference type="SUPFAM" id="SSF52540">
    <property type="entry name" value="P-loop containing nucleoside triphosphate hydrolases"/>
    <property type="match status" value="1"/>
</dbReference>
<dbReference type="RefSeq" id="WP_125601635.1">
    <property type="nucleotide sequence ID" value="NZ_JBHSSM010000014.1"/>
</dbReference>
<evidence type="ECO:0000313" key="5">
    <source>
        <dbReference type="EMBL" id="MFC6314758.1"/>
    </source>
</evidence>
<evidence type="ECO:0000256" key="2">
    <source>
        <dbReference type="ARBA" id="ARBA00022741"/>
    </source>
</evidence>
<evidence type="ECO:0000256" key="3">
    <source>
        <dbReference type="ARBA" id="ARBA00022840"/>
    </source>
</evidence>
<reference evidence="6" key="1">
    <citation type="journal article" date="2019" name="Int. J. Syst. Evol. Microbiol.">
        <title>The Global Catalogue of Microorganisms (GCM) 10K type strain sequencing project: providing services to taxonomists for standard genome sequencing and annotation.</title>
        <authorList>
            <consortium name="The Broad Institute Genomics Platform"/>
            <consortium name="The Broad Institute Genome Sequencing Center for Infectious Disease"/>
            <person name="Wu L."/>
            <person name="Ma J."/>
        </authorList>
    </citation>
    <scope>NUCLEOTIDE SEQUENCE [LARGE SCALE GENOMIC DNA]</scope>
    <source>
        <strain evidence="6">CCM 8897</strain>
    </source>
</reference>
<evidence type="ECO:0000313" key="6">
    <source>
        <dbReference type="Proteomes" id="UP001596310"/>
    </source>
</evidence>
<dbReference type="EMBL" id="JBHSSM010000014">
    <property type="protein sequence ID" value="MFC6314758.1"/>
    <property type="molecule type" value="Genomic_DNA"/>
</dbReference>
<dbReference type="InterPro" id="IPR050763">
    <property type="entry name" value="ABC_transporter_ATP-binding"/>
</dbReference>
<dbReference type="Pfam" id="PF00005">
    <property type="entry name" value="ABC_tran"/>
    <property type="match status" value="1"/>
</dbReference>
<evidence type="ECO:0000256" key="1">
    <source>
        <dbReference type="ARBA" id="ARBA00022448"/>
    </source>
</evidence>
<dbReference type="GO" id="GO:0005524">
    <property type="term" value="F:ATP binding"/>
    <property type="evidence" value="ECO:0007669"/>
    <property type="project" value="UniProtKB-KW"/>
</dbReference>
<dbReference type="InterPro" id="IPR027417">
    <property type="entry name" value="P-loop_NTPase"/>
</dbReference>
<dbReference type="Proteomes" id="UP001596310">
    <property type="component" value="Unassembled WGS sequence"/>
</dbReference>
<proteinExistence type="predicted"/>
<comment type="caution">
    <text evidence="5">The sequence shown here is derived from an EMBL/GenBank/DDBJ whole genome shotgun (WGS) entry which is preliminary data.</text>
</comment>
<dbReference type="SMART" id="SM00382">
    <property type="entry name" value="AAA"/>
    <property type="match status" value="1"/>
</dbReference>
<keyword evidence="1" id="KW-0813">Transport</keyword>